<dbReference type="PROSITE" id="PS50082">
    <property type="entry name" value="WD_REPEATS_2"/>
    <property type="match status" value="1"/>
</dbReference>
<protein>
    <recommendedName>
        <fullName evidence="8">BOP1 N-terminal domain-containing protein</fullName>
    </recommendedName>
</protein>
<dbReference type="SMART" id="SM00320">
    <property type="entry name" value="WD40"/>
    <property type="match status" value="2"/>
</dbReference>
<accession>A0A8S3EJY4</accession>
<dbReference type="InterPro" id="IPR015943">
    <property type="entry name" value="WD40/YVTN_repeat-like_dom_sf"/>
</dbReference>
<dbReference type="GO" id="GO:0030687">
    <property type="term" value="C:preribosome, large subunit precursor"/>
    <property type="evidence" value="ECO:0007669"/>
    <property type="project" value="TreeGrafter"/>
</dbReference>
<dbReference type="SUPFAM" id="SSF50978">
    <property type="entry name" value="WD40 repeat-like"/>
    <property type="match status" value="1"/>
</dbReference>
<dbReference type="Proteomes" id="UP000681967">
    <property type="component" value="Unassembled WGS sequence"/>
</dbReference>
<dbReference type="Gene3D" id="2.130.10.10">
    <property type="entry name" value="YVTN repeat-like/Quinoprotein amine dehydrogenase"/>
    <property type="match status" value="1"/>
</dbReference>
<keyword evidence="5" id="KW-0677">Repeat</keyword>
<evidence type="ECO:0000256" key="4">
    <source>
        <dbReference type="ARBA" id="ARBA00022574"/>
    </source>
</evidence>
<evidence type="ECO:0000256" key="5">
    <source>
        <dbReference type="ARBA" id="ARBA00022737"/>
    </source>
</evidence>
<dbReference type="GO" id="GO:0070545">
    <property type="term" value="C:PeBoW complex"/>
    <property type="evidence" value="ECO:0007669"/>
    <property type="project" value="TreeGrafter"/>
</dbReference>
<evidence type="ECO:0000259" key="8">
    <source>
        <dbReference type="SMART" id="SM01035"/>
    </source>
</evidence>
<feature type="repeat" description="WD" evidence="7">
    <location>
        <begin position="225"/>
        <end position="266"/>
    </location>
</feature>
<evidence type="ECO:0000256" key="7">
    <source>
        <dbReference type="PROSITE-ProRule" id="PRU00221"/>
    </source>
</evidence>
<comment type="caution">
    <text evidence="9">The sequence shown here is derived from an EMBL/GenBank/DDBJ whole genome shotgun (WGS) entry which is preliminary data.</text>
</comment>
<organism evidence="9 10">
    <name type="scientific">Rotaria magnacalcarata</name>
    <dbReference type="NCBI Taxonomy" id="392030"/>
    <lineage>
        <taxon>Eukaryota</taxon>
        <taxon>Metazoa</taxon>
        <taxon>Spiralia</taxon>
        <taxon>Gnathifera</taxon>
        <taxon>Rotifera</taxon>
        <taxon>Eurotatoria</taxon>
        <taxon>Bdelloidea</taxon>
        <taxon>Philodinida</taxon>
        <taxon>Philodinidae</taxon>
        <taxon>Rotaria</taxon>
    </lineage>
</organism>
<dbReference type="Pfam" id="PF00400">
    <property type="entry name" value="WD40"/>
    <property type="match status" value="1"/>
</dbReference>
<evidence type="ECO:0000256" key="2">
    <source>
        <dbReference type="ARBA" id="ARBA00022517"/>
    </source>
</evidence>
<dbReference type="GO" id="GO:0000463">
    <property type="term" value="P:maturation of LSU-rRNA from tricistronic rRNA transcript (SSU-rRNA, 5.8S rRNA, LSU-rRNA)"/>
    <property type="evidence" value="ECO:0007669"/>
    <property type="project" value="TreeGrafter"/>
</dbReference>
<evidence type="ECO:0000313" key="9">
    <source>
        <dbReference type="EMBL" id="CAF5081257.1"/>
    </source>
</evidence>
<evidence type="ECO:0000256" key="6">
    <source>
        <dbReference type="ARBA" id="ARBA00023242"/>
    </source>
</evidence>
<dbReference type="Pfam" id="PF08145">
    <property type="entry name" value="BOP1NT"/>
    <property type="match status" value="1"/>
</dbReference>
<evidence type="ECO:0000313" key="10">
    <source>
        <dbReference type="Proteomes" id="UP000681967"/>
    </source>
</evidence>
<sequence length="313" mass="36220">GQNITLTNEDISLMQQVKNAKTNPDDQVYEPWLDTFSSEVMIHPIINTPESKASFIPSKWERLKVGKYLHAIKMGWIKPVPPKEDPLLSNNYDLWSDEPKTNLPRSNIPAPKLELPGHHESYNPSVEYLLDDAEVEALKTKMESDYDENERQTKTIFVPKKYSSLRQVPVYDQFVYERFQRCLDLYLCPRQKRLKANITNINDLIPDKPKPQDLHPYPIVQSLIYEGHKNMIRCLTCHSTGQWLASGSDDCTVRIWEIATTRCMNVFQFDKPVVSLQWNPVLSLLTVATGSQILMINPKLGMIVDFSFLKIYY</sequence>
<evidence type="ECO:0000256" key="3">
    <source>
        <dbReference type="ARBA" id="ARBA00022552"/>
    </source>
</evidence>
<reference evidence="9" key="1">
    <citation type="submission" date="2021-02" db="EMBL/GenBank/DDBJ databases">
        <authorList>
            <person name="Nowell W R."/>
        </authorList>
    </citation>
    <scope>NUCLEOTIDE SEQUENCE</scope>
</reference>
<dbReference type="PROSITE" id="PS00678">
    <property type="entry name" value="WD_REPEATS_1"/>
    <property type="match status" value="1"/>
</dbReference>
<dbReference type="GO" id="GO:0043021">
    <property type="term" value="F:ribonucleoprotein complex binding"/>
    <property type="evidence" value="ECO:0007669"/>
    <property type="project" value="TreeGrafter"/>
</dbReference>
<keyword evidence="3" id="KW-0698">rRNA processing</keyword>
<dbReference type="InterPro" id="IPR028598">
    <property type="entry name" value="BOP1/Erb1"/>
</dbReference>
<feature type="non-terminal residue" evidence="9">
    <location>
        <position position="1"/>
    </location>
</feature>
<dbReference type="InterPro" id="IPR036322">
    <property type="entry name" value="WD40_repeat_dom_sf"/>
</dbReference>
<dbReference type="InterPro" id="IPR019775">
    <property type="entry name" value="WD40_repeat_CS"/>
</dbReference>
<dbReference type="AlphaFoldDB" id="A0A8S3EJY4"/>
<feature type="domain" description="BOP1 N-terminal" evidence="8">
    <location>
        <begin position="1"/>
        <end position="218"/>
    </location>
</feature>
<comment type="subcellular location">
    <subcellularLocation>
        <location evidence="1">Nucleus</location>
        <location evidence="1">Nucleolus</location>
    </subcellularLocation>
</comment>
<proteinExistence type="predicted"/>
<keyword evidence="4 7" id="KW-0853">WD repeat</keyword>
<dbReference type="InterPro" id="IPR012953">
    <property type="entry name" value="BOP1_N_dom"/>
</dbReference>
<dbReference type="PANTHER" id="PTHR17605">
    <property type="entry name" value="RIBOSOME BIOGENESIS PROTEIN BOP1 BLOCK OF PROLIFERATION 1 PROTEIN"/>
    <property type="match status" value="1"/>
</dbReference>
<dbReference type="SMART" id="SM01035">
    <property type="entry name" value="BOP1NT"/>
    <property type="match status" value="1"/>
</dbReference>
<evidence type="ECO:0000256" key="1">
    <source>
        <dbReference type="ARBA" id="ARBA00004604"/>
    </source>
</evidence>
<dbReference type="InterPro" id="IPR001680">
    <property type="entry name" value="WD40_rpt"/>
</dbReference>
<dbReference type="EMBL" id="CAJOBH010233641">
    <property type="protein sequence ID" value="CAF5081257.1"/>
    <property type="molecule type" value="Genomic_DNA"/>
</dbReference>
<dbReference type="PANTHER" id="PTHR17605:SF0">
    <property type="entry name" value="RIBOSOME BIOGENESIS PROTEIN BOP1"/>
    <property type="match status" value="1"/>
</dbReference>
<keyword evidence="6" id="KW-0539">Nucleus</keyword>
<gene>
    <name evidence="9" type="ORF">BYL167_LOCUS61952</name>
</gene>
<name>A0A8S3EJY4_9BILA</name>
<keyword evidence="2" id="KW-0690">Ribosome biogenesis</keyword>
<dbReference type="PROSITE" id="PS50294">
    <property type="entry name" value="WD_REPEATS_REGION"/>
    <property type="match status" value="1"/>
</dbReference>